<accession>A0AAD9U141</accession>
<evidence type="ECO:0000256" key="5">
    <source>
        <dbReference type="ARBA" id="ARBA00022801"/>
    </source>
</evidence>
<dbReference type="InterPro" id="IPR006626">
    <property type="entry name" value="PbH1"/>
</dbReference>
<keyword evidence="3" id="KW-0134">Cell wall</keyword>
<organism evidence="11 12">
    <name type="scientific">Dipteronia dyeriana</name>
    <dbReference type="NCBI Taxonomy" id="168575"/>
    <lineage>
        <taxon>Eukaryota</taxon>
        <taxon>Viridiplantae</taxon>
        <taxon>Streptophyta</taxon>
        <taxon>Embryophyta</taxon>
        <taxon>Tracheophyta</taxon>
        <taxon>Spermatophyta</taxon>
        <taxon>Magnoliopsida</taxon>
        <taxon>eudicotyledons</taxon>
        <taxon>Gunneridae</taxon>
        <taxon>Pentapetalae</taxon>
        <taxon>rosids</taxon>
        <taxon>malvids</taxon>
        <taxon>Sapindales</taxon>
        <taxon>Sapindaceae</taxon>
        <taxon>Hippocastanoideae</taxon>
        <taxon>Acereae</taxon>
        <taxon>Dipteronia</taxon>
    </lineage>
</organism>
<keyword evidence="12" id="KW-1185">Reference proteome</keyword>
<comment type="subcellular location">
    <subcellularLocation>
        <location evidence="1">Secreted</location>
        <location evidence="1">Cell wall</location>
    </subcellularLocation>
</comment>
<dbReference type="SUPFAM" id="SSF51126">
    <property type="entry name" value="Pectin lyase-like"/>
    <property type="match status" value="1"/>
</dbReference>
<proteinExistence type="inferred from homology"/>
<evidence type="ECO:0000313" key="12">
    <source>
        <dbReference type="Proteomes" id="UP001280121"/>
    </source>
</evidence>
<evidence type="ECO:0000256" key="3">
    <source>
        <dbReference type="ARBA" id="ARBA00022512"/>
    </source>
</evidence>
<sequence length="439" mass="47322">MFASRINNIAIYVTLLCVTNLVAAGIPFPENDPTIVQTVLTPFKDFPEIHDLSADYPEISELSADSPKPPETIFFLGEQLFDVTEYGAVADGNSDSSSAFLSAWDAACAHAENATLYIPEGEFLLGPVTFSGPCSNGKSPNVEIRGALMAQPELDAFPDSNWIKFKQLNGIRVTGEKEEAILDAQGGVEAWKQPSCSKSEKCKKLVTSLRFSNVSNGNISNIALLNGKGFHVVFQDCNNINIYNVNITAPGDSPNTDGIHVSQSTEINIASSIIGVGDDCVSIGPGSINISVFRIYCGPGHGISVGSLGRNPNEKDVMGISVRNCTINGTQNGVRVKTWPGSLASKAFNFTFQDIIMINVSNPIIIDQEYCPSHDCDTSKDSLVKLSNIEFKNISGTYNSKSKITLHCSSSVPCENIQFEDIHLTHTKKPEILGKFGSV</sequence>
<dbReference type="EMBL" id="JANJYI010000006">
    <property type="protein sequence ID" value="KAK2645415.1"/>
    <property type="molecule type" value="Genomic_DNA"/>
</dbReference>
<evidence type="ECO:0000256" key="2">
    <source>
        <dbReference type="ARBA" id="ARBA00008834"/>
    </source>
</evidence>
<dbReference type="GO" id="GO:0005975">
    <property type="term" value="P:carbohydrate metabolic process"/>
    <property type="evidence" value="ECO:0007669"/>
    <property type="project" value="InterPro"/>
</dbReference>
<keyword evidence="4" id="KW-0964">Secreted</keyword>
<dbReference type="PROSITE" id="PS00502">
    <property type="entry name" value="POLYGALACTURONASE"/>
    <property type="match status" value="1"/>
</dbReference>
<dbReference type="GO" id="GO:0071555">
    <property type="term" value="P:cell wall organization"/>
    <property type="evidence" value="ECO:0007669"/>
    <property type="project" value="UniProtKB-KW"/>
</dbReference>
<feature type="chain" id="PRO_5042131981" evidence="10">
    <location>
        <begin position="25"/>
        <end position="439"/>
    </location>
</feature>
<evidence type="ECO:0000313" key="11">
    <source>
        <dbReference type="EMBL" id="KAK2645415.1"/>
    </source>
</evidence>
<evidence type="ECO:0000256" key="10">
    <source>
        <dbReference type="SAM" id="SignalP"/>
    </source>
</evidence>
<protein>
    <submittedName>
        <fullName evidence="11">Uncharacterized protein</fullName>
    </submittedName>
</protein>
<evidence type="ECO:0000256" key="7">
    <source>
        <dbReference type="ARBA" id="ARBA00023316"/>
    </source>
</evidence>
<evidence type="ECO:0000256" key="6">
    <source>
        <dbReference type="ARBA" id="ARBA00023295"/>
    </source>
</evidence>
<dbReference type="SMART" id="SM00710">
    <property type="entry name" value="PbH1"/>
    <property type="match status" value="4"/>
</dbReference>
<dbReference type="Proteomes" id="UP001280121">
    <property type="component" value="Unassembled WGS sequence"/>
</dbReference>
<keyword evidence="7" id="KW-0961">Cell wall biogenesis/degradation</keyword>
<gene>
    <name evidence="11" type="ORF">Ddye_020610</name>
</gene>
<dbReference type="AlphaFoldDB" id="A0AAD9U141"/>
<keyword evidence="6 9" id="KW-0326">Glycosidase</keyword>
<feature type="signal peptide" evidence="10">
    <location>
        <begin position="1"/>
        <end position="24"/>
    </location>
</feature>
<dbReference type="Pfam" id="PF00295">
    <property type="entry name" value="Glyco_hydro_28"/>
    <property type="match status" value="1"/>
</dbReference>
<dbReference type="PANTHER" id="PTHR31375">
    <property type="match status" value="1"/>
</dbReference>
<keyword evidence="5 9" id="KW-0378">Hydrolase</keyword>
<dbReference type="GO" id="GO:0004650">
    <property type="term" value="F:polygalacturonase activity"/>
    <property type="evidence" value="ECO:0007669"/>
    <property type="project" value="InterPro"/>
</dbReference>
<dbReference type="InterPro" id="IPR012334">
    <property type="entry name" value="Pectin_lyas_fold"/>
</dbReference>
<reference evidence="11" key="1">
    <citation type="journal article" date="2023" name="Plant J.">
        <title>Genome sequences and population genomics provide insights into the demographic history, inbreeding, and mutation load of two 'living fossil' tree species of Dipteronia.</title>
        <authorList>
            <person name="Feng Y."/>
            <person name="Comes H.P."/>
            <person name="Chen J."/>
            <person name="Zhu S."/>
            <person name="Lu R."/>
            <person name="Zhang X."/>
            <person name="Li P."/>
            <person name="Qiu J."/>
            <person name="Olsen K.M."/>
            <person name="Qiu Y."/>
        </authorList>
    </citation>
    <scope>NUCLEOTIDE SEQUENCE</scope>
    <source>
        <strain evidence="11">KIB01</strain>
    </source>
</reference>
<evidence type="ECO:0000256" key="1">
    <source>
        <dbReference type="ARBA" id="ARBA00004191"/>
    </source>
</evidence>
<dbReference type="InterPro" id="IPR011050">
    <property type="entry name" value="Pectin_lyase_fold/virulence"/>
</dbReference>
<comment type="caution">
    <text evidence="11">The sequence shown here is derived from an EMBL/GenBank/DDBJ whole genome shotgun (WGS) entry which is preliminary data.</text>
</comment>
<comment type="similarity">
    <text evidence="2 9">Belongs to the glycosyl hydrolase 28 family.</text>
</comment>
<dbReference type="InterPro" id="IPR000743">
    <property type="entry name" value="Glyco_hydro_28"/>
</dbReference>
<dbReference type="FunFam" id="2.160.20.10:FF:000004">
    <property type="entry name" value="Pectin lyase-like superfamily protein"/>
    <property type="match status" value="1"/>
</dbReference>
<evidence type="ECO:0000256" key="9">
    <source>
        <dbReference type="RuleBase" id="RU361169"/>
    </source>
</evidence>
<evidence type="ECO:0000256" key="4">
    <source>
        <dbReference type="ARBA" id="ARBA00022525"/>
    </source>
</evidence>
<feature type="active site" evidence="8">
    <location>
        <position position="301"/>
    </location>
</feature>
<name>A0AAD9U141_9ROSI</name>
<evidence type="ECO:0000256" key="8">
    <source>
        <dbReference type="PROSITE-ProRule" id="PRU10052"/>
    </source>
</evidence>
<dbReference type="Gene3D" id="2.160.20.10">
    <property type="entry name" value="Single-stranded right-handed beta-helix, Pectin lyase-like"/>
    <property type="match status" value="1"/>
</dbReference>
<keyword evidence="10" id="KW-0732">Signal</keyword>